<dbReference type="Gene3D" id="3.10.129.10">
    <property type="entry name" value="Hotdog Thioesterase"/>
    <property type="match status" value="1"/>
</dbReference>
<protein>
    <submittedName>
        <fullName evidence="4">Unnamed protein product</fullName>
    </submittedName>
</protein>
<proteinExistence type="predicted"/>
<dbReference type="PANTHER" id="PTHR43662:SF12">
    <property type="entry name" value="DUF1996 DOMAIN-CONTAINING PROTEIN-RELATED"/>
    <property type="match status" value="1"/>
</dbReference>
<dbReference type="PANTHER" id="PTHR43662">
    <property type="match status" value="1"/>
</dbReference>
<evidence type="ECO:0000313" key="5">
    <source>
        <dbReference type="Proteomes" id="UP001165205"/>
    </source>
</evidence>
<feature type="signal peptide" evidence="2">
    <location>
        <begin position="1"/>
        <end position="16"/>
    </location>
</feature>
<dbReference type="Proteomes" id="UP001165205">
    <property type="component" value="Unassembled WGS sequence"/>
</dbReference>
<evidence type="ECO:0000259" key="3">
    <source>
        <dbReference type="Pfam" id="PF09362"/>
    </source>
</evidence>
<dbReference type="AlphaFoldDB" id="A0AAN5BM07"/>
<organism evidence="4 5">
    <name type="scientific">Aspergillus oryzae</name>
    <name type="common">Yellow koji mold</name>
    <dbReference type="NCBI Taxonomy" id="5062"/>
    <lineage>
        <taxon>Eukaryota</taxon>
        <taxon>Fungi</taxon>
        <taxon>Dikarya</taxon>
        <taxon>Ascomycota</taxon>
        <taxon>Pezizomycotina</taxon>
        <taxon>Eurotiomycetes</taxon>
        <taxon>Eurotiomycetidae</taxon>
        <taxon>Eurotiales</taxon>
        <taxon>Aspergillaceae</taxon>
        <taxon>Aspergillus</taxon>
        <taxon>Aspergillus subgen. Circumdati</taxon>
    </lineage>
</organism>
<gene>
    <name evidence="4" type="ORF">Aory04_000024800</name>
</gene>
<dbReference type="Pfam" id="PF09362">
    <property type="entry name" value="DUF1996"/>
    <property type="match status" value="2"/>
</dbReference>
<evidence type="ECO:0000256" key="1">
    <source>
        <dbReference type="SAM" id="MobiDB-lite"/>
    </source>
</evidence>
<comment type="caution">
    <text evidence="4">The sequence shown here is derived from an EMBL/GenBank/DDBJ whole genome shotgun (WGS) entry which is preliminary data.</text>
</comment>
<feature type="region of interest" description="Disordered" evidence="1">
    <location>
        <begin position="251"/>
        <end position="278"/>
    </location>
</feature>
<feature type="domain" description="DUF1996" evidence="3">
    <location>
        <begin position="82"/>
        <end position="230"/>
    </location>
</feature>
<feature type="domain" description="DUF1996" evidence="3">
    <location>
        <begin position="31"/>
        <end position="78"/>
    </location>
</feature>
<feature type="compositionally biased region" description="Polar residues" evidence="1">
    <location>
        <begin position="376"/>
        <end position="391"/>
    </location>
</feature>
<reference evidence="4" key="1">
    <citation type="submission" date="2023-04" db="EMBL/GenBank/DDBJ databases">
        <title>Aspergillus oryzae NBRC 4228.</title>
        <authorList>
            <person name="Ichikawa N."/>
            <person name="Sato H."/>
            <person name="Tonouchi N."/>
        </authorList>
    </citation>
    <scope>NUCLEOTIDE SEQUENCE</scope>
    <source>
        <strain evidence="4">NBRC 4228</strain>
    </source>
</reference>
<accession>A0AAN5BM07</accession>
<evidence type="ECO:0000256" key="2">
    <source>
        <dbReference type="SAM" id="SignalP"/>
    </source>
</evidence>
<feature type="chain" id="PRO_5042842177" evidence="2">
    <location>
        <begin position="17"/>
        <end position="582"/>
    </location>
</feature>
<sequence>MRSIVLSALAAGFAQAYTVTNVGLFMFKNIDPLVVPGKYTSHMHSFFGSDAITANTKTSEELQKGCSTAKNPNDYSTYCKFSAYYVDVNSAEIAIPQNMKLLAGNATATSQDGVDGNAGIQWFCDSQAGEEKDDAAFPTETCKYHLQTLLLFPDCANPDTLEYAYSANPDWVDGYGKNRCPIGMKRIPRLRFSIRYDLRNILPDGWSGSPPLELACGSSYCSHGDFINGWLPEAADNMVKDASSNDREYFQVSGPNGAGDEGSLCDAEDAQDSDPTHGTSDYWESVMMDLALEKRKREPRDTFRTALYYWGRGPTQPYSTPPIAGVTAGASQSISNHYISMLNCSIMTPIYAFRRQCFTALTSEYSFLSTRALSTSGPAARNADSSKTTAPQPHRIDPRWLTMTKRRLGRCMMFGLKPAQVQEAGEVLQQIARDWRELIAGSEGYLTDATRRGLFRQSVAWGEMPMKYPDEVTVYHKVAHDPSSSHSHKDAFHLQAVIISEAKQRPAARVHEDLVIYDYKRGKKAEMPPFMLDQFKSTWELQEKAKTFWQQRILDIEARVRTLEMESWDREDAVEDTGSAKK</sequence>
<dbReference type="InterPro" id="IPR018535">
    <property type="entry name" value="DUF1996"/>
</dbReference>
<keyword evidence="2" id="KW-0732">Signal</keyword>
<dbReference type="EMBL" id="BSYA01000001">
    <property type="protein sequence ID" value="GMG22641.1"/>
    <property type="molecule type" value="Genomic_DNA"/>
</dbReference>
<name>A0AAN5BM07_ASPOZ</name>
<dbReference type="Pfam" id="PF13279">
    <property type="entry name" value="4HBT_2"/>
    <property type="match status" value="1"/>
</dbReference>
<feature type="region of interest" description="Disordered" evidence="1">
    <location>
        <begin position="376"/>
        <end position="395"/>
    </location>
</feature>
<evidence type="ECO:0000313" key="4">
    <source>
        <dbReference type="EMBL" id="GMG22641.1"/>
    </source>
</evidence>